<dbReference type="PROSITE" id="PS00237">
    <property type="entry name" value="G_PROTEIN_RECEP_F1_1"/>
    <property type="match status" value="1"/>
</dbReference>
<accession>A7SNN3</accession>
<dbReference type="FunCoup" id="A7SNN3">
    <property type="interactions" value="181"/>
</dbReference>
<dbReference type="GO" id="GO:0004930">
    <property type="term" value="F:G protein-coupled receptor activity"/>
    <property type="evidence" value="ECO:0000318"/>
    <property type="project" value="GO_Central"/>
</dbReference>
<keyword evidence="4 8" id="KW-0297">G-protein coupled receptor</keyword>
<dbReference type="PROSITE" id="PS50262">
    <property type="entry name" value="G_PROTEIN_RECEP_F1_2"/>
    <property type="match status" value="1"/>
</dbReference>
<feature type="transmembrane region" description="Helical" evidence="9">
    <location>
        <begin position="121"/>
        <end position="138"/>
    </location>
</feature>
<keyword evidence="7 8" id="KW-0807">Transducer</keyword>
<evidence type="ECO:0000256" key="7">
    <source>
        <dbReference type="ARBA" id="ARBA00023224"/>
    </source>
</evidence>
<dbReference type="Proteomes" id="UP000001593">
    <property type="component" value="Unassembled WGS sequence"/>
</dbReference>
<evidence type="ECO:0000256" key="6">
    <source>
        <dbReference type="ARBA" id="ARBA00023170"/>
    </source>
</evidence>
<dbReference type="STRING" id="45351.A7SNN3"/>
<dbReference type="SMART" id="SM01381">
    <property type="entry name" value="7TM_GPCR_Srsx"/>
    <property type="match status" value="1"/>
</dbReference>
<evidence type="ECO:0000259" key="10">
    <source>
        <dbReference type="PROSITE" id="PS50262"/>
    </source>
</evidence>
<reference evidence="11 12" key="1">
    <citation type="journal article" date="2007" name="Science">
        <title>Sea anemone genome reveals ancestral eumetazoan gene repertoire and genomic organization.</title>
        <authorList>
            <person name="Putnam N.H."/>
            <person name="Srivastava M."/>
            <person name="Hellsten U."/>
            <person name="Dirks B."/>
            <person name="Chapman J."/>
            <person name="Salamov A."/>
            <person name="Terry A."/>
            <person name="Shapiro H."/>
            <person name="Lindquist E."/>
            <person name="Kapitonov V.V."/>
            <person name="Jurka J."/>
            <person name="Genikhovich G."/>
            <person name="Grigoriev I.V."/>
            <person name="Lucas S.M."/>
            <person name="Steele R.E."/>
            <person name="Finnerty J.R."/>
            <person name="Technau U."/>
            <person name="Martindale M.Q."/>
            <person name="Rokhsar D.S."/>
        </authorList>
    </citation>
    <scope>NUCLEOTIDE SEQUENCE [LARGE SCALE GENOMIC DNA]</scope>
    <source>
        <strain evidence="12">CH2 X CH6</strain>
    </source>
</reference>
<dbReference type="EMBL" id="DS469722">
    <property type="protein sequence ID" value="EDO34705.1"/>
    <property type="molecule type" value="Genomic_DNA"/>
</dbReference>
<evidence type="ECO:0000256" key="4">
    <source>
        <dbReference type="ARBA" id="ARBA00023040"/>
    </source>
</evidence>
<feature type="non-terminal residue" evidence="11">
    <location>
        <position position="1"/>
    </location>
</feature>
<keyword evidence="3 9" id="KW-1133">Transmembrane helix</keyword>
<evidence type="ECO:0000256" key="9">
    <source>
        <dbReference type="SAM" id="Phobius"/>
    </source>
</evidence>
<evidence type="ECO:0000256" key="5">
    <source>
        <dbReference type="ARBA" id="ARBA00023136"/>
    </source>
</evidence>
<dbReference type="Gene3D" id="1.20.1070.10">
    <property type="entry name" value="Rhodopsin 7-helix transmembrane proteins"/>
    <property type="match status" value="1"/>
</dbReference>
<evidence type="ECO:0000256" key="8">
    <source>
        <dbReference type="RuleBase" id="RU000688"/>
    </source>
</evidence>
<sequence length="296" mass="33843">PDGSFVLRYFIYAIIVFVSLVGNLSVCYVTYKENRMRSFAYVLIGNLAASDVLATLCLPFILVYLYNGKWTFGTAMCKLLNPTVTVFAIVTTNTLVAIACDRYRAVVFPFKVRPSTSETRMIIGLIWLMALLFTLPSYGSRMVTPHGLCIEVFTTEPTLQTSLRRSYSIFMFLVNNLIPLLVILGLHTKITLTLKNISLLPQSFQLTRTSSLAGRDRKFIRMLLVVVILFVICYMPYQVIFLIVEYKPSVFDNSPEVMYYLFSYSHLMVWLPCALNPVIYAALNERYARSFTRLFC</sequence>
<organism evidence="11 12">
    <name type="scientific">Nematostella vectensis</name>
    <name type="common">Starlet sea anemone</name>
    <dbReference type="NCBI Taxonomy" id="45351"/>
    <lineage>
        <taxon>Eukaryota</taxon>
        <taxon>Metazoa</taxon>
        <taxon>Cnidaria</taxon>
        <taxon>Anthozoa</taxon>
        <taxon>Hexacorallia</taxon>
        <taxon>Actiniaria</taxon>
        <taxon>Edwardsiidae</taxon>
        <taxon>Nematostella</taxon>
    </lineage>
</organism>
<dbReference type="PANTHER" id="PTHR45695:SF9">
    <property type="entry name" value="LEUCOKININ RECEPTOR"/>
    <property type="match status" value="1"/>
</dbReference>
<dbReference type="PRINTS" id="PR00237">
    <property type="entry name" value="GPCRRHODOPSN"/>
</dbReference>
<dbReference type="InParanoid" id="A7SNN3"/>
<feature type="transmembrane region" description="Helical" evidence="9">
    <location>
        <begin position="6"/>
        <end position="29"/>
    </location>
</feature>
<dbReference type="HOGENOM" id="CLU_009579_6_1_1"/>
<protein>
    <recommendedName>
        <fullName evidence="10">G-protein coupled receptors family 1 profile domain-containing protein</fullName>
    </recommendedName>
</protein>
<gene>
    <name evidence="11" type="ORF">NEMVEDRAFT_v1g124952</name>
</gene>
<evidence type="ECO:0000256" key="1">
    <source>
        <dbReference type="ARBA" id="ARBA00004141"/>
    </source>
</evidence>
<feature type="non-terminal residue" evidence="11">
    <location>
        <position position="296"/>
    </location>
</feature>
<dbReference type="InterPro" id="IPR000276">
    <property type="entry name" value="GPCR_Rhodpsn"/>
</dbReference>
<comment type="subcellular location">
    <subcellularLocation>
        <location evidence="1">Membrane</location>
        <topology evidence="1">Multi-pass membrane protein</topology>
    </subcellularLocation>
</comment>
<keyword evidence="2 8" id="KW-0812">Transmembrane</keyword>
<name>A7SNN3_NEMVE</name>
<dbReference type="PhylomeDB" id="A7SNN3"/>
<feature type="transmembrane region" description="Helical" evidence="9">
    <location>
        <begin position="222"/>
        <end position="244"/>
    </location>
</feature>
<feature type="transmembrane region" description="Helical" evidence="9">
    <location>
        <begin position="79"/>
        <end position="100"/>
    </location>
</feature>
<feature type="transmembrane region" description="Helical" evidence="9">
    <location>
        <begin position="167"/>
        <end position="186"/>
    </location>
</feature>
<keyword evidence="5 9" id="KW-0472">Membrane</keyword>
<dbReference type="InterPro" id="IPR017452">
    <property type="entry name" value="GPCR_Rhodpsn_7TM"/>
</dbReference>
<proteinExistence type="inferred from homology"/>
<feature type="transmembrane region" description="Helical" evidence="9">
    <location>
        <begin position="264"/>
        <end position="283"/>
    </location>
</feature>
<comment type="similarity">
    <text evidence="8">Belongs to the G-protein coupled receptor 1 family.</text>
</comment>
<dbReference type="Pfam" id="PF00001">
    <property type="entry name" value="7tm_1"/>
    <property type="match status" value="1"/>
</dbReference>
<evidence type="ECO:0000256" key="3">
    <source>
        <dbReference type="ARBA" id="ARBA00022989"/>
    </source>
</evidence>
<keyword evidence="6 8" id="KW-0675">Receptor</keyword>
<keyword evidence="12" id="KW-1185">Reference proteome</keyword>
<evidence type="ECO:0000313" key="11">
    <source>
        <dbReference type="EMBL" id="EDO34705.1"/>
    </source>
</evidence>
<dbReference type="AlphaFoldDB" id="A7SNN3"/>
<evidence type="ECO:0000256" key="2">
    <source>
        <dbReference type="ARBA" id="ARBA00022692"/>
    </source>
</evidence>
<dbReference type="PANTHER" id="PTHR45695">
    <property type="entry name" value="LEUCOKININ RECEPTOR-RELATED"/>
    <property type="match status" value="1"/>
</dbReference>
<dbReference type="eggNOG" id="KOG3656">
    <property type="taxonomic scope" value="Eukaryota"/>
</dbReference>
<dbReference type="GO" id="GO:0005886">
    <property type="term" value="C:plasma membrane"/>
    <property type="evidence" value="ECO:0000318"/>
    <property type="project" value="GO_Central"/>
</dbReference>
<evidence type="ECO:0000313" key="12">
    <source>
        <dbReference type="Proteomes" id="UP000001593"/>
    </source>
</evidence>
<dbReference type="SUPFAM" id="SSF81321">
    <property type="entry name" value="Family A G protein-coupled receptor-like"/>
    <property type="match status" value="1"/>
</dbReference>
<dbReference type="OMA" id="IRITMAL"/>
<feature type="domain" description="G-protein coupled receptors family 1 profile" evidence="10">
    <location>
        <begin position="22"/>
        <end position="280"/>
    </location>
</feature>
<dbReference type="CDD" id="cd00637">
    <property type="entry name" value="7tm_classA_rhodopsin-like"/>
    <property type="match status" value="1"/>
</dbReference>
<feature type="transmembrane region" description="Helical" evidence="9">
    <location>
        <begin position="41"/>
        <end position="67"/>
    </location>
</feature>
<dbReference type="GO" id="GO:0007186">
    <property type="term" value="P:G protein-coupled receptor signaling pathway"/>
    <property type="evidence" value="ECO:0000318"/>
    <property type="project" value="GO_Central"/>
</dbReference>